<gene>
    <name evidence="4" type="ORF">QPL79_04010</name>
</gene>
<dbReference type="GO" id="GO:0003723">
    <property type="term" value="F:RNA binding"/>
    <property type="evidence" value="ECO:0007669"/>
    <property type="project" value="UniProtKB-UniRule"/>
</dbReference>
<dbReference type="Pfam" id="PF01985">
    <property type="entry name" value="CRS1_YhbY"/>
    <property type="match status" value="1"/>
</dbReference>
<proteinExistence type="predicted"/>
<dbReference type="Gene3D" id="3.30.110.60">
    <property type="entry name" value="YhbY-like"/>
    <property type="match status" value="1"/>
</dbReference>
<dbReference type="SMART" id="SM01103">
    <property type="entry name" value="CRS1_YhbY"/>
    <property type="match status" value="1"/>
</dbReference>
<keyword evidence="1 2" id="KW-0694">RNA-binding</keyword>
<protein>
    <submittedName>
        <fullName evidence="4">YhbY family RNA-binding protein</fullName>
    </submittedName>
</protein>
<dbReference type="Proteomes" id="UP001529235">
    <property type="component" value="Unassembled WGS sequence"/>
</dbReference>
<organism evidence="4 5">
    <name type="scientific">Ignisphaera cupida</name>
    <dbReference type="NCBI Taxonomy" id="3050454"/>
    <lineage>
        <taxon>Archaea</taxon>
        <taxon>Thermoproteota</taxon>
        <taxon>Thermoprotei</taxon>
        <taxon>Desulfurococcales</taxon>
        <taxon>Desulfurococcaceae</taxon>
        <taxon>Ignisphaera</taxon>
    </lineage>
</organism>
<evidence type="ECO:0000256" key="1">
    <source>
        <dbReference type="ARBA" id="ARBA00022884"/>
    </source>
</evidence>
<keyword evidence="5" id="KW-1185">Reference proteome</keyword>
<dbReference type="RefSeq" id="WP_285273503.1">
    <property type="nucleotide sequence ID" value="NZ_JASNVW010000002.1"/>
</dbReference>
<dbReference type="PANTHER" id="PTHR40065">
    <property type="entry name" value="RNA-BINDING PROTEIN YHBY"/>
    <property type="match status" value="1"/>
</dbReference>
<evidence type="ECO:0000259" key="3">
    <source>
        <dbReference type="PROSITE" id="PS51295"/>
    </source>
</evidence>
<name>A0ABD4Z5S2_9CREN</name>
<dbReference type="InterPro" id="IPR035920">
    <property type="entry name" value="YhbY-like_sf"/>
</dbReference>
<dbReference type="EMBL" id="JASNVW010000002">
    <property type="protein sequence ID" value="MDK6028520.1"/>
    <property type="molecule type" value="Genomic_DNA"/>
</dbReference>
<evidence type="ECO:0000256" key="2">
    <source>
        <dbReference type="PROSITE-ProRule" id="PRU00626"/>
    </source>
</evidence>
<dbReference type="InterPro" id="IPR001890">
    <property type="entry name" value="RNA-binding_CRM"/>
</dbReference>
<comment type="caution">
    <text evidence="4">The sequence shown here is derived from an EMBL/GenBank/DDBJ whole genome shotgun (WGS) entry which is preliminary data.</text>
</comment>
<sequence>MKVKGSFKELKKLKIAQHRADVNIGKLGLHEGVVEEIKRRLKDHGIVKIRILKSARNIVSGDDVKKLAELLNAFLADERGYTYVLISRKREKKARKGI</sequence>
<evidence type="ECO:0000313" key="5">
    <source>
        <dbReference type="Proteomes" id="UP001529235"/>
    </source>
</evidence>
<accession>A0ABD4Z5S2</accession>
<reference evidence="4 5" key="1">
    <citation type="submission" date="2023-05" db="EMBL/GenBank/DDBJ databases">
        <title>A new hyperthermophilic archaea 'Ignisphaera cupida' sp. nov. and description of the family 'Ignisphaeraceae' fam. nov.</title>
        <authorList>
            <person name="Podosokorskaya O.A."/>
            <person name="Elcheninov A.G."/>
            <person name="Klukina A."/>
            <person name="Merkel A.Y."/>
        </authorList>
    </citation>
    <scope>NUCLEOTIDE SEQUENCE [LARGE SCALE GENOMIC DNA]</scope>
    <source>
        <strain evidence="4 5">4213-co</strain>
    </source>
</reference>
<feature type="domain" description="CRM" evidence="3">
    <location>
        <begin position="1"/>
        <end position="98"/>
    </location>
</feature>
<dbReference type="InterPro" id="IPR051925">
    <property type="entry name" value="RNA-binding_domain"/>
</dbReference>
<dbReference type="AlphaFoldDB" id="A0ABD4Z5S2"/>
<dbReference type="PROSITE" id="PS51295">
    <property type="entry name" value="CRM"/>
    <property type="match status" value="1"/>
</dbReference>
<evidence type="ECO:0000313" key="4">
    <source>
        <dbReference type="EMBL" id="MDK6028520.1"/>
    </source>
</evidence>
<dbReference type="PANTHER" id="PTHR40065:SF3">
    <property type="entry name" value="RNA-BINDING PROTEIN YHBY"/>
    <property type="match status" value="1"/>
</dbReference>
<dbReference type="SUPFAM" id="SSF75471">
    <property type="entry name" value="YhbY-like"/>
    <property type="match status" value="1"/>
</dbReference>